<dbReference type="SUPFAM" id="SSF88659">
    <property type="entry name" value="Sigma3 and sigma4 domains of RNA polymerase sigma factors"/>
    <property type="match status" value="1"/>
</dbReference>
<dbReference type="InterPro" id="IPR013325">
    <property type="entry name" value="RNA_pol_sigma_r2"/>
</dbReference>
<feature type="domain" description="RNA polymerase sigma factor 70 region 4 type 2" evidence="7">
    <location>
        <begin position="136"/>
        <end position="180"/>
    </location>
</feature>
<proteinExistence type="inferred from homology"/>
<dbReference type="NCBIfam" id="TIGR02937">
    <property type="entry name" value="sigma70-ECF"/>
    <property type="match status" value="1"/>
</dbReference>
<evidence type="ECO:0000313" key="8">
    <source>
        <dbReference type="EMBL" id="MFD0622077.1"/>
    </source>
</evidence>
<keyword evidence="3" id="KW-0731">Sigma factor</keyword>
<dbReference type="Proteomes" id="UP001596915">
    <property type="component" value="Unassembled WGS sequence"/>
</dbReference>
<dbReference type="InterPro" id="IPR036388">
    <property type="entry name" value="WH-like_DNA-bd_sf"/>
</dbReference>
<evidence type="ECO:0000256" key="2">
    <source>
        <dbReference type="ARBA" id="ARBA00023015"/>
    </source>
</evidence>
<evidence type="ECO:0000256" key="4">
    <source>
        <dbReference type="ARBA" id="ARBA00023125"/>
    </source>
</evidence>
<comment type="caution">
    <text evidence="8">The sequence shown here is derived from an EMBL/GenBank/DDBJ whole genome shotgun (WGS) entry which is preliminary data.</text>
</comment>
<comment type="similarity">
    <text evidence="1">Belongs to the sigma-70 factor family. ECF subfamily.</text>
</comment>
<dbReference type="InterPro" id="IPR014284">
    <property type="entry name" value="RNA_pol_sigma-70_dom"/>
</dbReference>
<keyword evidence="9" id="KW-1185">Reference proteome</keyword>
<dbReference type="SUPFAM" id="SSF88946">
    <property type="entry name" value="Sigma2 domain of RNA polymerase sigma factors"/>
    <property type="match status" value="1"/>
</dbReference>
<dbReference type="Gene3D" id="1.10.1740.10">
    <property type="match status" value="1"/>
</dbReference>
<organism evidence="8 9">
    <name type="scientific">Streptomyces sanglieri</name>
    <dbReference type="NCBI Taxonomy" id="193460"/>
    <lineage>
        <taxon>Bacteria</taxon>
        <taxon>Bacillati</taxon>
        <taxon>Actinomycetota</taxon>
        <taxon>Actinomycetes</taxon>
        <taxon>Kitasatosporales</taxon>
        <taxon>Streptomycetaceae</taxon>
        <taxon>Streptomyces</taxon>
    </lineage>
</organism>
<dbReference type="InterPro" id="IPR013324">
    <property type="entry name" value="RNA_pol_sigma_r3/r4-like"/>
</dbReference>
<keyword evidence="4" id="KW-0238">DNA-binding</keyword>
<dbReference type="Pfam" id="PF08281">
    <property type="entry name" value="Sigma70_r4_2"/>
    <property type="match status" value="1"/>
</dbReference>
<evidence type="ECO:0000256" key="6">
    <source>
        <dbReference type="SAM" id="MobiDB-lite"/>
    </source>
</evidence>
<sequence>MSESDPADSGDGPATEPVTHPGPPGKRQDLRNETDEEFSAFYRSTIRPLVAFLINQGAAVHVAADIAQDTMTSAYRRWNELRTPRPWVYKVASRALVRRFASTEEEPVGEIPEPTSLLARPDAIEEWETRHDTLPMLRSLPPRQRQVLAWTLAGFTPGDIAEHLGLPSDTVRANLLKARRAAANYLKKRGEEEQ</sequence>
<evidence type="ECO:0000256" key="5">
    <source>
        <dbReference type="ARBA" id="ARBA00023163"/>
    </source>
</evidence>
<gene>
    <name evidence="8" type="ORF">ACFQ2K_03925</name>
</gene>
<accession>A0ABW2WPA3</accession>
<evidence type="ECO:0000313" key="9">
    <source>
        <dbReference type="Proteomes" id="UP001596915"/>
    </source>
</evidence>
<protein>
    <submittedName>
        <fullName evidence="8">RNA polymerase sigma factor</fullName>
    </submittedName>
</protein>
<feature type="region of interest" description="Disordered" evidence="6">
    <location>
        <begin position="1"/>
        <end position="31"/>
    </location>
</feature>
<evidence type="ECO:0000256" key="1">
    <source>
        <dbReference type="ARBA" id="ARBA00010641"/>
    </source>
</evidence>
<evidence type="ECO:0000256" key="3">
    <source>
        <dbReference type="ARBA" id="ARBA00023082"/>
    </source>
</evidence>
<dbReference type="PANTHER" id="PTHR43133">
    <property type="entry name" value="RNA POLYMERASE ECF-TYPE SIGMA FACTO"/>
    <property type="match status" value="1"/>
</dbReference>
<dbReference type="InterPro" id="IPR013249">
    <property type="entry name" value="RNA_pol_sigma70_r4_t2"/>
</dbReference>
<dbReference type="InterPro" id="IPR039425">
    <property type="entry name" value="RNA_pol_sigma-70-like"/>
</dbReference>
<dbReference type="EMBL" id="JBHTGL010000005">
    <property type="protein sequence ID" value="MFD0622077.1"/>
    <property type="molecule type" value="Genomic_DNA"/>
</dbReference>
<keyword evidence="5" id="KW-0804">Transcription</keyword>
<keyword evidence="2" id="KW-0805">Transcription regulation</keyword>
<evidence type="ECO:0000259" key="7">
    <source>
        <dbReference type="Pfam" id="PF08281"/>
    </source>
</evidence>
<name>A0ABW2WPA3_9ACTN</name>
<dbReference type="Gene3D" id="1.10.10.10">
    <property type="entry name" value="Winged helix-like DNA-binding domain superfamily/Winged helix DNA-binding domain"/>
    <property type="match status" value="1"/>
</dbReference>
<reference evidence="9" key="1">
    <citation type="journal article" date="2019" name="Int. J. Syst. Evol. Microbiol.">
        <title>The Global Catalogue of Microorganisms (GCM) 10K type strain sequencing project: providing services to taxonomists for standard genome sequencing and annotation.</title>
        <authorList>
            <consortium name="The Broad Institute Genomics Platform"/>
            <consortium name="The Broad Institute Genome Sequencing Center for Infectious Disease"/>
            <person name="Wu L."/>
            <person name="Ma J."/>
        </authorList>
    </citation>
    <scope>NUCLEOTIDE SEQUENCE [LARGE SCALE GENOMIC DNA]</scope>
    <source>
        <strain evidence="9">JCM 12607</strain>
    </source>
</reference>
<dbReference type="PANTHER" id="PTHR43133:SF8">
    <property type="entry name" value="RNA POLYMERASE SIGMA FACTOR HI_1459-RELATED"/>
    <property type="match status" value="1"/>
</dbReference>